<keyword evidence="5 6" id="KW-0472">Membrane</keyword>
<evidence type="ECO:0000256" key="4">
    <source>
        <dbReference type="ARBA" id="ARBA00022989"/>
    </source>
</evidence>
<dbReference type="Proteomes" id="UP000077051">
    <property type="component" value="Unassembled WGS sequence"/>
</dbReference>
<dbReference type="PROSITE" id="PS01339">
    <property type="entry name" value="SURF4"/>
    <property type="match status" value="1"/>
</dbReference>
<comment type="similarity">
    <text evidence="2">Belongs to the SURF4 family.</text>
</comment>
<feature type="transmembrane region" description="Helical" evidence="6">
    <location>
        <begin position="68"/>
        <end position="90"/>
    </location>
</feature>
<feature type="transmembrane region" description="Helical" evidence="6">
    <location>
        <begin position="217"/>
        <end position="234"/>
    </location>
</feature>
<evidence type="ECO:0000256" key="3">
    <source>
        <dbReference type="ARBA" id="ARBA00022692"/>
    </source>
</evidence>
<dbReference type="VEuPathDB" id="FungiDB:MUCCIDRAFT_77633"/>
<name>A0A162RMV0_MUCCL</name>
<accession>A0A162RMV0</accession>
<dbReference type="STRING" id="747725.A0A162RMV0"/>
<organism evidence="7 8">
    <name type="scientific">Mucor lusitanicus CBS 277.49</name>
    <dbReference type="NCBI Taxonomy" id="747725"/>
    <lineage>
        <taxon>Eukaryota</taxon>
        <taxon>Fungi</taxon>
        <taxon>Fungi incertae sedis</taxon>
        <taxon>Mucoromycota</taxon>
        <taxon>Mucoromycotina</taxon>
        <taxon>Mucoromycetes</taxon>
        <taxon>Mucorales</taxon>
        <taxon>Mucorineae</taxon>
        <taxon>Mucoraceae</taxon>
        <taxon>Mucor</taxon>
    </lineage>
</organism>
<dbReference type="AlphaFoldDB" id="A0A162RMV0"/>
<keyword evidence="4 6" id="KW-1133">Transmembrane helix</keyword>
<sequence>MGISTTMRSTSERAEHVLGLLGSPIKPHLPAVSRFLVVATFYEDAIRIMYQWSDQVRYLEKVRHFPGYTASIFLGFNAMSMLLFASCIILKRQVGPSVAVLASVIIGQAIAYGLVFDLMFFLRNLSVTGGLLLCMSESLLRKKSRNKQSNMFASLPQLTVSERDKYFQLAGRVLLVLLFLGFILNGEWNYLRMAVSFVGLAACGMVVVGFRAKWSATFLVSLLCIINMLVNNWWSTSHSNYKRDFLRYDFFQCLSIMGGLLLLVSIGPGGLSYDEKKKEF</sequence>
<dbReference type="OrthoDB" id="7859621at2759"/>
<comment type="subcellular location">
    <subcellularLocation>
        <location evidence="1">Membrane</location>
        <topology evidence="1">Multi-pass membrane protein</topology>
    </subcellularLocation>
</comment>
<keyword evidence="8" id="KW-1185">Reference proteome</keyword>
<evidence type="ECO:0000313" key="7">
    <source>
        <dbReference type="EMBL" id="OAD07399.1"/>
    </source>
</evidence>
<keyword evidence="3 6" id="KW-0812">Transmembrane</keyword>
<evidence type="ECO:0008006" key="9">
    <source>
        <dbReference type="Google" id="ProtNLM"/>
    </source>
</evidence>
<dbReference type="Pfam" id="PF02077">
    <property type="entry name" value="SURF4"/>
    <property type="match status" value="1"/>
</dbReference>
<evidence type="ECO:0000256" key="5">
    <source>
        <dbReference type="ARBA" id="ARBA00023136"/>
    </source>
</evidence>
<evidence type="ECO:0000313" key="8">
    <source>
        <dbReference type="Proteomes" id="UP000077051"/>
    </source>
</evidence>
<comment type="caution">
    <text evidence="7">The sequence shown here is derived from an EMBL/GenBank/DDBJ whole genome shotgun (WGS) entry which is preliminary data.</text>
</comment>
<feature type="transmembrane region" description="Helical" evidence="6">
    <location>
        <begin position="190"/>
        <end position="210"/>
    </location>
</feature>
<proteinExistence type="inferred from homology"/>
<protein>
    <recommendedName>
        <fullName evidence="9">SURF4-domain-containing protein</fullName>
    </recommendedName>
</protein>
<evidence type="ECO:0000256" key="1">
    <source>
        <dbReference type="ARBA" id="ARBA00004141"/>
    </source>
</evidence>
<dbReference type="InterPro" id="IPR002995">
    <property type="entry name" value="Surf4"/>
</dbReference>
<dbReference type="EMBL" id="AMYB01000001">
    <property type="protein sequence ID" value="OAD07399.1"/>
    <property type="molecule type" value="Genomic_DNA"/>
</dbReference>
<feature type="transmembrane region" description="Helical" evidence="6">
    <location>
        <begin position="97"/>
        <end position="115"/>
    </location>
</feature>
<evidence type="ECO:0000256" key="6">
    <source>
        <dbReference type="SAM" id="Phobius"/>
    </source>
</evidence>
<evidence type="ECO:0000256" key="2">
    <source>
        <dbReference type="ARBA" id="ARBA00006945"/>
    </source>
</evidence>
<gene>
    <name evidence="7" type="ORF">MUCCIDRAFT_77633</name>
</gene>
<reference evidence="7 8" key="1">
    <citation type="submission" date="2015-06" db="EMBL/GenBank/DDBJ databases">
        <title>Expansion of signal transduction pathways in fungi by whole-genome duplication.</title>
        <authorList>
            <consortium name="DOE Joint Genome Institute"/>
            <person name="Corrochano L.M."/>
            <person name="Kuo A."/>
            <person name="Marcet-Houben M."/>
            <person name="Polaino S."/>
            <person name="Salamov A."/>
            <person name="Villalobos J.M."/>
            <person name="Alvarez M.I."/>
            <person name="Avalos J."/>
            <person name="Benito E.P."/>
            <person name="Benoit I."/>
            <person name="Burger G."/>
            <person name="Camino L.P."/>
            <person name="Canovas D."/>
            <person name="Cerda-Olmedo E."/>
            <person name="Cheng J.-F."/>
            <person name="Dominguez A."/>
            <person name="Elias M."/>
            <person name="Eslava A.P."/>
            <person name="Glaser F."/>
            <person name="Grimwood J."/>
            <person name="Gutierrez G."/>
            <person name="Heitman J."/>
            <person name="Henrissat B."/>
            <person name="Iturriaga E.A."/>
            <person name="Lang B.F."/>
            <person name="Lavin J.L."/>
            <person name="Lee S."/>
            <person name="Li W."/>
            <person name="Lindquist E."/>
            <person name="Lopez-Garcia S."/>
            <person name="Luque E.M."/>
            <person name="Marcos A.T."/>
            <person name="Martin J."/>
            <person name="Mccluskey K."/>
            <person name="Medina H.R."/>
            <person name="Miralles-Duran A."/>
            <person name="Miyazaki A."/>
            <person name="Munoz-Torres E."/>
            <person name="Oguiza J.A."/>
            <person name="Ohm R."/>
            <person name="Olmedo M."/>
            <person name="Orejas M."/>
            <person name="Ortiz-Castellanos L."/>
            <person name="Pisabarro A.G."/>
            <person name="Rodriguez-Romero J."/>
            <person name="Ruiz-Herrera J."/>
            <person name="Ruiz-Vazquez R."/>
            <person name="Sanz C."/>
            <person name="Schackwitz W."/>
            <person name="Schmutz J."/>
            <person name="Shahriari M."/>
            <person name="Shelest E."/>
            <person name="Silva-Franco F."/>
            <person name="Soanes D."/>
            <person name="Syed K."/>
            <person name="Tagua V.G."/>
            <person name="Talbot N.J."/>
            <person name="Thon M."/>
            <person name="De Vries R.P."/>
            <person name="Wiebenga A."/>
            <person name="Yadav J.S."/>
            <person name="Braun E.L."/>
            <person name="Baker S."/>
            <person name="Garre V."/>
            <person name="Horwitz B."/>
            <person name="Torres-Martinez S."/>
            <person name="Idnurm A."/>
            <person name="Herrera-Estrella A."/>
            <person name="Gabaldon T."/>
            <person name="Grigoriev I.V."/>
        </authorList>
    </citation>
    <scope>NUCLEOTIDE SEQUENCE [LARGE SCALE GENOMIC DNA]</scope>
    <source>
        <strain evidence="7 8">CBS 277.49</strain>
    </source>
</reference>
<dbReference type="GO" id="GO:0016020">
    <property type="term" value="C:membrane"/>
    <property type="evidence" value="ECO:0007669"/>
    <property type="project" value="UniProtKB-SubCell"/>
</dbReference>
<feature type="transmembrane region" description="Helical" evidence="6">
    <location>
        <begin position="166"/>
        <end position="184"/>
    </location>
</feature>
<feature type="transmembrane region" description="Helical" evidence="6">
    <location>
        <begin position="254"/>
        <end position="273"/>
    </location>
</feature>